<dbReference type="Pfam" id="PF10576">
    <property type="entry name" value="EndIII_4Fe-2S"/>
    <property type="match status" value="1"/>
</dbReference>
<evidence type="ECO:0000256" key="12">
    <source>
        <dbReference type="HAMAP-Rule" id="MF_00942"/>
    </source>
</evidence>
<dbReference type="FunFam" id="1.10.340.30:FF:000001">
    <property type="entry name" value="Endonuclease III"/>
    <property type="match status" value="1"/>
</dbReference>
<dbReference type="GO" id="GO:0140078">
    <property type="term" value="F:class I DNA-(apurinic or apyrimidinic site) endonuclease activity"/>
    <property type="evidence" value="ECO:0007669"/>
    <property type="project" value="UniProtKB-EC"/>
</dbReference>
<dbReference type="EC" id="4.2.99.18" evidence="12"/>
<keyword evidence="14" id="KW-0255">Endonuclease</keyword>
<proteinExistence type="inferred from homology"/>
<dbReference type="PATRIC" id="fig|796937.3.peg.448"/>
<keyword evidence="4 12" id="KW-0227">DNA damage</keyword>
<dbReference type="Pfam" id="PF00730">
    <property type="entry name" value="HhH-GPD"/>
    <property type="match status" value="1"/>
</dbReference>
<dbReference type="Gene3D" id="1.10.340.30">
    <property type="entry name" value="Hypothetical protein, domain 2"/>
    <property type="match status" value="1"/>
</dbReference>
<evidence type="ECO:0000256" key="2">
    <source>
        <dbReference type="ARBA" id="ARBA00022485"/>
    </source>
</evidence>
<dbReference type="InterPro" id="IPR005759">
    <property type="entry name" value="Nth"/>
</dbReference>
<dbReference type="GO" id="GO:0051539">
    <property type="term" value="F:4 iron, 4 sulfur cluster binding"/>
    <property type="evidence" value="ECO:0007669"/>
    <property type="project" value="UniProtKB-UniRule"/>
</dbReference>
<dbReference type="EMBL" id="AFZE01000003">
    <property type="protein sequence ID" value="EHL16415.1"/>
    <property type="molecule type" value="Genomic_DNA"/>
</dbReference>
<evidence type="ECO:0000313" key="14">
    <source>
        <dbReference type="EMBL" id="EHL16415.1"/>
    </source>
</evidence>
<evidence type="ECO:0000256" key="4">
    <source>
        <dbReference type="ARBA" id="ARBA00022763"/>
    </source>
</evidence>
<dbReference type="GO" id="GO:0003677">
    <property type="term" value="F:DNA binding"/>
    <property type="evidence" value="ECO:0007669"/>
    <property type="project" value="UniProtKB-UniRule"/>
</dbReference>
<name>G9WYK4_9FIRM</name>
<evidence type="ECO:0000256" key="10">
    <source>
        <dbReference type="ARBA" id="ARBA00023239"/>
    </source>
</evidence>
<evidence type="ECO:0000256" key="5">
    <source>
        <dbReference type="ARBA" id="ARBA00022801"/>
    </source>
</evidence>
<protein>
    <recommendedName>
        <fullName evidence="12">Endonuclease III</fullName>
        <ecNumber evidence="12">4.2.99.18</ecNumber>
    </recommendedName>
    <alternativeName>
        <fullName evidence="12">DNA-(apurinic or apyrimidinic site) lyase</fullName>
    </alternativeName>
</protein>
<keyword evidence="11 12" id="KW-0326">Glycosidase</keyword>
<keyword evidence="8 12" id="KW-0238">DNA-binding</keyword>
<feature type="binding site" evidence="12">
    <location>
        <position position="195"/>
    </location>
    <ligand>
        <name>[4Fe-4S] cluster</name>
        <dbReference type="ChEBI" id="CHEBI:49883"/>
    </ligand>
</feature>
<dbReference type="FunFam" id="1.10.1670.10:FF:000001">
    <property type="entry name" value="Endonuclease III"/>
    <property type="match status" value="1"/>
</dbReference>
<dbReference type="PANTHER" id="PTHR10359:SF18">
    <property type="entry name" value="ENDONUCLEASE III"/>
    <property type="match status" value="1"/>
</dbReference>
<feature type="binding site" evidence="12">
    <location>
        <position position="185"/>
    </location>
    <ligand>
        <name>[4Fe-4S] cluster</name>
        <dbReference type="ChEBI" id="CHEBI:49883"/>
    </ligand>
</feature>
<evidence type="ECO:0000256" key="1">
    <source>
        <dbReference type="ARBA" id="ARBA00008343"/>
    </source>
</evidence>
<dbReference type="SMART" id="SM00525">
    <property type="entry name" value="FES"/>
    <property type="match status" value="1"/>
</dbReference>
<dbReference type="AlphaFoldDB" id="G9WYK4"/>
<dbReference type="GO" id="GO:0006285">
    <property type="term" value="P:base-excision repair, AP site formation"/>
    <property type="evidence" value="ECO:0007669"/>
    <property type="project" value="TreeGrafter"/>
</dbReference>
<dbReference type="SMART" id="SM00478">
    <property type="entry name" value="ENDO3c"/>
    <property type="match status" value="1"/>
</dbReference>
<keyword evidence="7 12" id="KW-0411">Iron-sulfur</keyword>
<comment type="function">
    <text evidence="12">DNA repair enzyme that has both DNA N-glycosylase activity and AP-lyase activity. The DNA N-glycosylase activity releases various damaged pyrimidines from DNA by cleaving the N-glycosidic bond, leaving an AP (apurinic/apyrimidinic) site. The AP-lyase activity cleaves the phosphodiester bond 3' to the AP site by a beta-elimination, leaving a 3'-terminal unsaturated sugar and a product with a terminal 5'-phosphate.</text>
</comment>
<gene>
    <name evidence="12" type="primary">nth</name>
    <name evidence="14" type="ORF">HMPREF9629_01255</name>
</gene>
<keyword evidence="3 12" id="KW-0479">Metal-binding</keyword>
<evidence type="ECO:0000259" key="13">
    <source>
        <dbReference type="SMART" id="SM00478"/>
    </source>
</evidence>
<dbReference type="PROSITE" id="PS00764">
    <property type="entry name" value="ENDONUCLEASE_III_1"/>
    <property type="match status" value="1"/>
</dbReference>
<dbReference type="InterPro" id="IPR011257">
    <property type="entry name" value="DNA_glycosylase"/>
</dbReference>
<dbReference type="HOGENOM" id="CLU_012862_3_3_9"/>
<accession>G9WYK4</accession>
<keyword evidence="9 12" id="KW-0234">DNA repair</keyword>
<dbReference type="CDD" id="cd00056">
    <property type="entry name" value="ENDO3c"/>
    <property type="match status" value="1"/>
</dbReference>
<evidence type="ECO:0000256" key="9">
    <source>
        <dbReference type="ARBA" id="ARBA00023204"/>
    </source>
</evidence>
<dbReference type="InterPro" id="IPR023170">
    <property type="entry name" value="HhH_base_excis_C"/>
</dbReference>
<keyword evidence="2 12" id="KW-0004">4Fe-4S</keyword>
<dbReference type="PANTHER" id="PTHR10359">
    <property type="entry name" value="A/G-SPECIFIC ADENINE GLYCOSYLASE/ENDONUCLEASE III"/>
    <property type="match status" value="1"/>
</dbReference>
<dbReference type="Proteomes" id="UP000006437">
    <property type="component" value="Unassembled WGS sequence"/>
</dbReference>
<reference evidence="14 15" key="1">
    <citation type="submission" date="2011-08" db="EMBL/GenBank/DDBJ databases">
        <title>The Genome Sequence of Eubacteriaceae bacterium ACC19a.</title>
        <authorList>
            <consortium name="The Broad Institute Genome Sequencing Platform"/>
            <person name="Earl A."/>
            <person name="Ward D."/>
            <person name="Feldgarden M."/>
            <person name="Gevers D."/>
            <person name="Sizova M."/>
            <person name="Hazen A."/>
            <person name="Epstein S."/>
            <person name="Young S.K."/>
            <person name="Zeng Q."/>
            <person name="Gargeya S."/>
            <person name="Fitzgerald M."/>
            <person name="Haas B."/>
            <person name="Abouelleil A."/>
            <person name="Alvarado L."/>
            <person name="Arachchi H.M."/>
            <person name="Berlin A."/>
            <person name="Brown A."/>
            <person name="Chapman S.B."/>
            <person name="Chen Z."/>
            <person name="Dunbar C."/>
            <person name="Freedman E."/>
            <person name="Gearin G."/>
            <person name="Gellesch M."/>
            <person name="Goldberg J."/>
            <person name="Griggs A."/>
            <person name="Gujja S."/>
            <person name="Heiman D."/>
            <person name="Howarth C."/>
            <person name="Larson L."/>
            <person name="Lui A."/>
            <person name="MacDonald P.J.P."/>
            <person name="Montmayeur A."/>
            <person name="Murphy C."/>
            <person name="Neiman D."/>
            <person name="Pearson M."/>
            <person name="Priest M."/>
            <person name="Roberts A."/>
            <person name="Saif S."/>
            <person name="Shea T."/>
            <person name="Shenoy N."/>
            <person name="Sisk P."/>
            <person name="Stolte C."/>
            <person name="Sykes S."/>
            <person name="Wortman J."/>
            <person name="Nusbaum C."/>
            <person name="Birren B."/>
        </authorList>
    </citation>
    <scope>NUCLEOTIDE SEQUENCE [LARGE SCALE GENOMIC DNA]</scope>
    <source>
        <strain evidence="14 15">ACC19a</strain>
    </source>
</reference>
<sequence length="212" mass="24490">MNKYKAIIEILKEMYPDATCELNHNTPYELLVATILSAQSTDKRVNIVTKDLFKVADTPEKMVNLGEEKLKEYIRTIGFFNTKSKNLISMSRDLIQKYNSKVPKTMEELTSLAGVGRKTANVVMSNCFKVPAIAVDTHVFRLAHRLGFSKEEDVYKVELDLQKKIAKKDWTLAHHMLIFHGRYTCKAKNPLCEKCNLKEYCLYYKDILKKKS</sequence>
<evidence type="ECO:0000256" key="11">
    <source>
        <dbReference type="ARBA" id="ARBA00023295"/>
    </source>
</evidence>
<feature type="binding site" evidence="12">
    <location>
        <position position="192"/>
    </location>
    <ligand>
        <name>[4Fe-4S] cluster</name>
        <dbReference type="ChEBI" id="CHEBI:49883"/>
    </ligand>
</feature>
<keyword evidence="10 12" id="KW-0456">Lyase</keyword>
<dbReference type="HAMAP" id="MF_00942">
    <property type="entry name" value="Nth"/>
    <property type="match status" value="1"/>
</dbReference>
<evidence type="ECO:0000256" key="3">
    <source>
        <dbReference type="ARBA" id="ARBA00022723"/>
    </source>
</evidence>
<evidence type="ECO:0000256" key="6">
    <source>
        <dbReference type="ARBA" id="ARBA00023004"/>
    </source>
</evidence>
<comment type="similarity">
    <text evidence="1 12">Belongs to the Nth/MutY family.</text>
</comment>
<comment type="caution">
    <text evidence="14">The sequence shown here is derived from an EMBL/GenBank/DDBJ whole genome shotgun (WGS) entry which is preliminary data.</text>
</comment>
<dbReference type="InterPro" id="IPR000445">
    <property type="entry name" value="HhH_motif"/>
</dbReference>
<dbReference type="SUPFAM" id="SSF48150">
    <property type="entry name" value="DNA-glycosylase"/>
    <property type="match status" value="1"/>
</dbReference>
<keyword evidence="5 12" id="KW-0378">Hydrolase</keyword>
<dbReference type="InterPro" id="IPR003265">
    <property type="entry name" value="HhH-GPD_domain"/>
</dbReference>
<feature type="binding site" evidence="12">
    <location>
        <position position="201"/>
    </location>
    <ligand>
        <name>[4Fe-4S] cluster</name>
        <dbReference type="ChEBI" id="CHEBI:49883"/>
    </ligand>
</feature>
<comment type="cofactor">
    <cofactor evidence="12">
        <name>[4Fe-4S] cluster</name>
        <dbReference type="ChEBI" id="CHEBI:49883"/>
    </cofactor>
    <text evidence="12">Binds 1 [4Fe-4S] cluster.</text>
</comment>
<dbReference type="Gene3D" id="1.10.1670.10">
    <property type="entry name" value="Helix-hairpin-Helix base-excision DNA repair enzymes (C-terminal)"/>
    <property type="match status" value="1"/>
</dbReference>
<organism evidence="14 15">
    <name type="scientific">Peptoanaerobacter stomatis</name>
    <dbReference type="NCBI Taxonomy" id="796937"/>
    <lineage>
        <taxon>Bacteria</taxon>
        <taxon>Bacillati</taxon>
        <taxon>Bacillota</taxon>
        <taxon>Clostridia</taxon>
        <taxon>Peptostreptococcales</taxon>
        <taxon>Filifactoraceae</taxon>
        <taxon>Peptoanaerobacter</taxon>
    </lineage>
</organism>
<dbReference type="GO" id="GO:0046872">
    <property type="term" value="F:metal ion binding"/>
    <property type="evidence" value="ECO:0007669"/>
    <property type="project" value="UniProtKB-KW"/>
</dbReference>
<dbReference type="GO" id="GO:0019104">
    <property type="term" value="F:DNA N-glycosylase activity"/>
    <property type="evidence" value="ECO:0007669"/>
    <property type="project" value="UniProtKB-UniRule"/>
</dbReference>
<evidence type="ECO:0000256" key="7">
    <source>
        <dbReference type="ARBA" id="ARBA00023014"/>
    </source>
</evidence>
<keyword evidence="6 12" id="KW-0408">Iron</keyword>
<comment type="catalytic activity">
    <reaction evidence="12">
        <text>2'-deoxyribonucleotide-(2'-deoxyribose 5'-phosphate)-2'-deoxyribonucleotide-DNA = a 3'-end 2'-deoxyribonucleotide-(2,3-dehydro-2,3-deoxyribose 5'-phosphate)-DNA + a 5'-end 5'-phospho-2'-deoxyribonucleoside-DNA + H(+)</text>
        <dbReference type="Rhea" id="RHEA:66592"/>
        <dbReference type="Rhea" id="RHEA-COMP:13180"/>
        <dbReference type="Rhea" id="RHEA-COMP:16897"/>
        <dbReference type="Rhea" id="RHEA-COMP:17067"/>
        <dbReference type="ChEBI" id="CHEBI:15378"/>
        <dbReference type="ChEBI" id="CHEBI:136412"/>
        <dbReference type="ChEBI" id="CHEBI:157695"/>
        <dbReference type="ChEBI" id="CHEBI:167181"/>
        <dbReference type="EC" id="4.2.99.18"/>
    </reaction>
</comment>
<evidence type="ECO:0000256" key="8">
    <source>
        <dbReference type="ARBA" id="ARBA00023125"/>
    </source>
</evidence>
<feature type="domain" description="HhH-GPD" evidence="13">
    <location>
        <begin position="36"/>
        <end position="183"/>
    </location>
</feature>
<dbReference type="NCBIfam" id="TIGR01083">
    <property type="entry name" value="nth"/>
    <property type="match status" value="1"/>
</dbReference>
<dbReference type="Pfam" id="PF00633">
    <property type="entry name" value="HHH"/>
    <property type="match status" value="1"/>
</dbReference>
<dbReference type="RefSeq" id="WP_009525490.1">
    <property type="nucleotide sequence ID" value="NZ_JH414552.1"/>
</dbReference>
<dbReference type="InterPro" id="IPR004035">
    <property type="entry name" value="Endouclease-III_FeS-bd_BS"/>
</dbReference>
<dbReference type="PIRSF" id="PIRSF001435">
    <property type="entry name" value="Nth"/>
    <property type="match status" value="1"/>
</dbReference>
<evidence type="ECO:0000313" key="15">
    <source>
        <dbReference type="Proteomes" id="UP000006437"/>
    </source>
</evidence>
<dbReference type="InterPro" id="IPR003651">
    <property type="entry name" value="Endonuclease3_FeS-loop_motif"/>
</dbReference>
<keyword evidence="14" id="KW-0540">Nuclease</keyword>